<dbReference type="Proteomes" id="UP000266177">
    <property type="component" value="Unassembled WGS sequence"/>
</dbReference>
<dbReference type="OrthoDB" id="9806864at2"/>
<dbReference type="InterPro" id="IPR055166">
    <property type="entry name" value="Transc_reg_Sar_Rot_HTH"/>
</dbReference>
<dbReference type="GO" id="GO:0005737">
    <property type="term" value="C:cytoplasm"/>
    <property type="evidence" value="ECO:0007669"/>
    <property type="project" value="UniProtKB-SubCell"/>
</dbReference>
<dbReference type="PANTHER" id="PTHR33164">
    <property type="entry name" value="TRANSCRIPTIONAL REGULATOR, MARR FAMILY"/>
    <property type="match status" value="1"/>
</dbReference>
<evidence type="ECO:0000256" key="4">
    <source>
        <dbReference type="ARBA" id="ARBA00023125"/>
    </source>
</evidence>
<dbReference type="Pfam" id="PF22381">
    <property type="entry name" value="Staph_reg_Sar_Rot"/>
    <property type="match status" value="1"/>
</dbReference>
<dbReference type="PANTHER" id="PTHR33164:SF5">
    <property type="entry name" value="ORGANIC HYDROPEROXIDE RESISTANCE TRANSCRIPTIONAL REGULATOR"/>
    <property type="match status" value="1"/>
</dbReference>
<feature type="domain" description="HTH marR-type" evidence="6">
    <location>
        <begin position="16"/>
        <end position="153"/>
    </location>
</feature>
<dbReference type="AlphaFoldDB" id="A0A3A3GIT4"/>
<reference evidence="7 8" key="1">
    <citation type="submission" date="2018-09" db="EMBL/GenBank/DDBJ databases">
        <title>Paenibacillus SK2017-BO5.</title>
        <authorList>
            <person name="Piskunova J.V."/>
            <person name="Dubiley S.A."/>
            <person name="Severinov K.V."/>
        </authorList>
    </citation>
    <scope>NUCLEOTIDE SEQUENCE [LARGE SCALE GENOMIC DNA]</scope>
    <source>
        <strain evidence="7 8">BO5</strain>
    </source>
</reference>
<keyword evidence="3" id="KW-0805">Transcription regulation</keyword>
<dbReference type="InterPro" id="IPR000835">
    <property type="entry name" value="HTH_MarR-typ"/>
</dbReference>
<comment type="caution">
    <text evidence="7">The sequence shown here is derived from an EMBL/GenBank/DDBJ whole genome shotgun (WGS) entry which is preliminary data.</text>
</comment>
<proteinExistence type="predicted"/>
<evidence type="ECO:0000256" key="2">
    <source>
        <dbReference type="ARBA" id="ARBA00022490"/>
    </source>
</evidence>
<accession>A0A3A3GIT4</accession>
<evidence type="ECO:0000313" key="7">
    <source>
        <dbReference type="EMBL" id="RJG24258.1"/>
    </source>
</evidence>
<evidence type="ECO:0000259" key="6">
    <source>
        <dbReference type="PROSITE" id="PS50995"/>
    </source>
</evidence>
<protein>
    <submittedName>
        <fullName evidence="7">MarR family transcriptional regulator</fullName>
    </submittedName>
</protein>
<keyword evidence="4" id="KW-0238">DNA-binding</keyword>
<organism evidence="7 8">
    <name type="scientific">Paenibacillus thiaminolyticus</name>
    <name type="common">Bacillus thiaminolyticus</name>
    <dbReference type="NCBI Taxonomy" id="49283"/>
    <lineage>
        <taxon>Bacteria</taxon>
        <taxon>Bacillati</taxon>
        <taxon>Bacillota</taxon>
        <taxon>Bacilli</taxon>
        <taxon>Bacillales</taxon>
        <taxon>Paenibacillaceae</taxon>
        <taxon>Paenibacillus</taxon>
    </lineage>
</organism>
<gene>
    <name evidence="7" type="ORF">DQX05_10350</name>
</gene>
<dbReference type="EMBL" id="QYZD01000007">
    <property type="protein sequence ID" value="RJG24258.1"/>
    <property type="molecule type" value="Genomic_DNA"/>
</dbReference>
<dbReference type="PRINTS" id="PR00598">
    <property type="entry name" value="HTHMARR"/>
</dbReference>
<name>A0A3A3GIT4_PANTH</name>
<evidence type="ECO:0000256" key="1">
    <source>
        <dbReference type="ARBA" id="ARBA00004496"/>
    </source>
</evidence>
<dbReference type="Gene3D" id="1.10.10.10">
    <property type="entry name" value="Winged helix-like DNA-binding domain superfamily/Winged helix DNA-binding domain"/>
    <property type="match status" value="1"/>
</dbReference>
<keyword evidence="2" id="KW-0963">Cytoplasm</keyword>
<keyword evidence="5" id="KW-0804">Transcription</keyword>
<evidence type="ECO:0000256" key="3">
    <source>
        <dbReference type="ARBA" id="ARBA00023015"/>
    </source>
</evidence>
<dbReference type="InterPro" id="IPR036390">
    <property type="entry name" value="WH_DNA-bd_sf"/>
</dbReference>
<evidence type="ECO:0000313" key="8">
    <source>
        <dbReference type="Proteomes" id="UP000266177"/>
    </source>
</evidence>
<dbReference type="GO" id="GO:0003700">
    <property type="term" value="F:DNA-binding transcription factor activity"/>
    <property type="evidence" value="ECO:0007669"/>
    <property type="project" value="InterPro"/>
</dbReference>
<evidence type="ECO:0000256" key="5">
    <source>
        <dbReference type="ARBA" id="ARBA00023163"/>
    </source>
</evidence>
<dbReference type="FunFam" id="1.10.10.10:FF:000163">
    <property type="entry name" value="MarR family transcriptional regulator"/>
    <property type="match status" value="1"/>
</dbReference>
<sequence>MTTSHPLPPDERLKLDNQLCFAIYAASRELTKLYRPLLERLELTYPQYLALLALWEHDGMTVKELGLGLYLDSGTLTPMLKRMEQQGLIRRARAAEDERKVILSLTGKGHSLKKEAACIPAQLADLADSARLDPARLLHDIRTLLGHLSQLPPHGPNDGLTFG</sequence>
<dbReference type="SUPFAM" id="SSF46785">
    <property type="entry name" value="Winged helix' DNA-binding domain"/>
    <property type="match status" value="1"/>
</dbReference>
<dbReference type="InterPro" id="IPR039422">
    <property type="entry name" value="MarR/SlyA-like"/>
</dbReference>
<dbReference type="InterPro" id="IPR036388">
    <property type="entry name" value="WH-like_DNA-bd_sf"/>
</dbReference>
<dbReference type="GO" id="GO:0003677">
    <property type="term" value="F:DNA binding"/>
    <property type="evidence" value="ECO:0007669"/>
    <property type="project" value="UniProtKB-KW"/>
</dbReference>
<dbReference type="SMART" id="SM00347">
    <property type="entry name" value="HTH_MARR"/>
    <property type="match status" value="1"/>
</dbReference>
<dbReference type="GO" id="GO:0006950">
    <property type="term" value="P:response to stress"/>
    <property type="evidence" value="ECO:0007669"/>
    <property type="project" value="TreeGrafter"/>
</dbReference>
<dbReference type="RefSeq" id="WP_119793274.1">
    <property type="nucleotide sequence ID" value="NZ_QYZD01000007.1"/>
</dbReference>
<dbReference type="PROSITE" id="PS50995">
    <property type="entry name" value="HTH_MARR_2"/>
    <property type="match status" value="1"/>
</dbReference>
<comment type="subcellular location">
    <subcellularLocation>
        <location evidence="1">Cytoplasm</location>
    </subcellularLocation>
</comment>